<feature type="transmembrane region" description="Helical" evidence="9">
    <location>
        <begin position="651"/>
        <end position="672"/>
    </location>
</feature>
<dbReference type="InterPro" id="IPR017871">
    <property type="entry name" value="ABC_transporter-like_CS"/>
</dbReference>
<dbReference type="GO" id="GO:0016020">
    <property type="term" value="C:membrane"/>
    <property type="evidence" value="ECO:0007669"/>
    <property type="project" value="UniProtKB-SubCell"/>
</dbReference>
<feature type="compositionally biased region" description="Acidic residues" evidence="8">
    <location>
        <begin position="725"/>
        <end position="737"/>
    </location>
</feature>
<dbReference type="InterPro" id="IPR034003">
    <property type="entry name" value="ABCG_PDR_2"/>
</dbReference>
<dbReference type="OMA" id="FIMVLAM"/>
<dbReference type="Proteomes" id="UP000011083">
    <property type="component" value="Unassembled WGS sequence"/>
</dbReference>
<evidence type="ECO:0000256" key="6">
    <source>
        <dbReference type="ARBA" id="ARBA00022989"/>
    </source>
</evidence>
<evidence type="ECO:0000256" key="8">
    <source>
        <dbReference type="SAM" id="MobiDB-lite"/>
    </source>
</evidence>
<evidence type="ECO:0000259" key="10">
    <source>
        <dbReference type="PROSITE" id="PS50893"/>
    </source>
</evidence>
<dbReference type="OrthoDB" id="66620at2759"/>
<evidence type="ECO:0000256" key="2">
    <source>
        <dbReference type="ARBA" id="ARBA00022448"/>
    </source>
</evidence>
<dbReference type="InterPro" id="IPR003439">
    <property type="entry name" value="ABC_transporter-like_ATP-bd"/>
</dbReference>
<evidence type="ECO:0000256" key="4">
    <source>
        <dbReference type="ARBA" id="ARBA00022741"/>
    </source>
</evidence>
<feature type="transmembrane region" description="Helical" evidence="9">
    <location>
        <begin position="1164"/>
        <end position="1181"/>
    </location>
</feature>
<dbReference type="KEGG" id="acan:ACA1_338050"/>
<feature type="transmembrane region" description="Helical" evidence="9">
    <location>
        <begin position="470"/>
        <end position="492"/>
    </location>
</feature>
<keyword evidence="12" id="KW-1185">Reference proteome</keyword>
<keyword evidence="4" id="KW-0547">Nucleotide-binding</keyword>
<dbReference type="CDD" id="cd03232">
    <property type="entry name" value="ABCG_PDR_domain2"/>
    <property type="match status" value="1"/>
</dbReference>
<evidence type="ECO:0000256" key="3">
    <source>
        <dbReference type="ARBA" id="ARBA00022692"/>
    </source>
</evidence>
<evidence type="ECO:0000313" key="11">
    <source>
        <dbReference type="EMBL" id="ELR10948.1"/>
    </source>
</evidence>
<dbReference type="PANTHER" id="PTHR19241">
    <property type="entry name" value="ATP-BINDING CASSETTE TRANSPORTER"/>
    <property type="match status" value="1"/>
</dbReference>
<dbReference type="VEuPathDB" id="AmoebaDB:ACA1_338050"/>
<keyword evidence="2" id="KW-0813">Transport</keyword>
<dbReference type="EMBL" id="KB008170">
    <property type="protein sequence ID" value="ELR10948.1"/>
    <property type="molecule type" value="Genomic_DNA"/>
</dbReference>
<dbReference type="SMART" id="SM00382">
    <property type="entry name" value="AAA"/>
    <property type="match status" value="2"/>
</dbReference>
<evidence type="ECO:0000256" key="7">
    <source>
        <dbReference type="ARBA" id="ARBA00023136"/>
    </source>
</evidence>
<reference evidence="11 12" key="1">
    <citation type="journal article" date="2013" name="Genome Biol.">
        <title>Genome of Acanthamoeba castellanii highlights extensive lateral gene transfer and early evolution of tyrosine kinase signaling.</title>
        <authorList>
            <person name="Clarke M."/>
            <person name="Lohan A.J."/>
            <person name="Liu B."/>
            <person name="Lagkouvardos I."/>
            <person name="Roy S."/>
            <person name="Zafar N."/>
            <person name="Bertelli C."/>
            <person name="Schilde C."/>
            <person name="Kianianmomeni A."/>
            <person name="Burglin T.R."/>
            <person name="Frech C."/>
            <person name="Turcotte B."/>
            <person name="Kopec K.O."/>
            <person name="Synnott J.M."/>
            <person name="Choo C."/>
            <person name="Paponov I."/>
            <person name="Finkler A."/>
            <person name="Soon Heng Tan C."/>
            <person name="Hutchins A.P."/>
            <person name="Weinmeier T."/>
            <person name="Rattei T."/>
            <person name="Chu J.S."/>
            <person name="Gimenez G."/>
            <person name="Irimia M."/>
            <person name="Rigden D.J."/>
            <person name="Fitzpatrick D.A."/>
            <person name="Lorenzo-Morales J."/>
            <person name="Bateman A."/>
            <person name="Chiu C.H."/>
            <person name="Tang P."/>
            <person name="Hegemann P."/>
            <person name="Fromm H."/>
            <person name="Raoult D."/>
            <person name="Greub G."/>
            <person name="Miranda-Saavedra D."/>
            <person name="Chen N."/>
            <person name="Nash P."/>
            <person name="Ginger M.L."/>
            <person name="Horn M."/>
            <person name="Schaap P."/>
            <person name="Caler L."/>
            <person name="Loftus B."/>
        </authorList>
    </citation>
    <scope>NUCLEOTIDE SEQUENCE [LARGE SCALE GENOMIC DNA]</scope>
    <source>
        <strain evidence="11 12">Neff</strain>
    </source>
</reference>
<evidence type="ECO:0000313" key="12">
    <source>
        <dbReference type="Proteomes" id="UP000011083"/>
    </source>
</evidence>
<evidence type="ECO:0000256" key="5">
    <source>
        <dbReference type="ARBA" id="ARBA00022840"/>
    </source>
</evidence>
<comment type="subcellular location">
    <subcellularLocation>
        <location evidence="1">Membrane</location>
        <topology evidence="1">Multi-pass membrane protein</topology>
    </subcellularLocation>
</comment>
<organism evidence="11 12">
    <name type="scientific">Acanthamoeba castellanii (strain ATCC 30010 / Neff)</name>
    <dbReference type="NCBI Taxonomy" id="1257118"/>
    <lineage>
        <taxon>Eukaryota</taxon>
        <taxon>Amoebozoa</taxon>
        <taxon>Discosea</taxon>
        <taxon>Longamoebia</taxon>
        <taxon>Centramoebida</taxon>
        <taxon>Acanthamoebidae</taxon>
        <taxon>Acanthamoeba</taxon>
    </lineage>
</organism>
<dbReference type="GO" id="GO:0140359">
    <property type="term" value="F:ABC-type transporter activity"/>
    <property type="evidence" value="ECO:0007669"/>
    <property type="project" value="InterPro"/>
</dbReference>
<feature type="compositionally biased region" description="Basic and acidic residues" evidence="8">
    <location>
        <begin position="376"/>
        <end position="385"/>
    </location>
</feature>
<sequence length="1399" mass="156793">MELAASASGESADTMECDVERGRTDDRVLHLPGRPDPLPYSQFIEEERRIINPDFKPLFAAVRGLTVTVSAPPPTHRQRSVASTVVDLAHSLSRKRASTPVDILHDLDFYLKPGEMTLLLGAPGCGKSVLLKLLANQLHAGRVKGSVTFNGLVPDRDTHHSSVAFVQQADVHFATLTVRETLQFSADCQMPPGVSKKTRQERVEATLQLLGLQHRADTIVGDSMLRGVSGGEKKRVTIGIEWTKSPGPSMEVFRLFDRVLIMTKGEIAFCGPRTEALPYFERLGYTCPPTLNPAEFLLSTTLITNMYPASNQNTPTEEVVESASAIGRTKYRHPGDSGQEDRVDDADFKWLEPSDFVDHYRQSPYHQQVLDEIRSHLDDPKRDSVDTTYGDDDGQLPLADKAKPAKYPTPLYKYCLLQYGLLVKRALIREWRDMVTNRARLVGTALEAFIVGTLFLLLGHVQSDATTRLGLLFCVLAFFTFESLAALPTAIFERPVFYMQRGQKYYHTSPYVLSHLIAEVPMVLIEITFFSAFVYWITGLSDLDAGGRFGYFYFLLILYYLTITPPCLAFLLLFAGFIIPRTDIHPWWIWMYWANPTTYAFQGMASNEFWDQPYHCTLEELMPPSSVCPMTWGTDYGIDKWGVFDGENIKWAMVPALIGWYIIFNTITYLGMRFYHHAPPGKPHMKEVLYSPEEEREMEEFNIKDHKVDEIVNASEKKKKSVSSDDSEDEFSDEADESASSGGGLLKGGAYLSWQHLNYTVFNRSGLKKQPLQLLHDVSGFVKPGNMLALMGSSGAGKSTLMDVLARRKTGGKITGEILVNGRPTDGNLSRIIGYVEQQDLHVPTQTILEAIEFSAFCRLPHYIPRETKRAYARSLLKILGLEKKANRVIGNHAGDGISNDERKRVTMGVEMAADPAILFLDEPTSGLDSLGAERVMRAIKNIAARGTSVICTIHQPSKAIFSMFSHLLLLKKGGYVTYFGPVGTREGDCSTLLNYLASHGHVMDPEANPAEFILEVTGAGITKKAAKDSDDDDSEEEEEGKLAKTDENYFVQAYRQSAFYASADQELTRGIYAAAVMDKSGTDDGAREKRWHHKIKRRLSDRYASLPTTQLWEMFVRGTKSYWRQPEEFVMKLSLPIVMGVVLGTYFLDLGRDQASNTQRVGMLYYALLFSNMGALQLKANLILSRPPMYRERASRTYSSFIYLLSLIAIELPYILINTVTFVVPVYFISGLQYEAGKFWIFFALYLLANLISLVVVYTLCFSAPNIAVANVMAGLVFTVLSMFAGFLIARNKIPDYWIWLHYLDVNMYPIEALLINEIKGMDFHCSDSELVQVPITLAAGGTATAYYCPITTGEQFLDSLGMSADNMLRDSLVMVGWVLALFISSAFLLKCVVHQKR</sequence>
<keyword evidence="3 9" id="KW-0812">Transmembrane</keyword>
<dbReference type="PROSITE" id="PS50893">
    <property type="entry name" value="ABC_TRANSPORTER_2"/>
    <property type="match status" value="2"/>
</dbReference>
<dbReference type="RefSeq" id="XP_004332961.1">
    <property type="nucleotide sequence ID" value="XM_004332913.1"/>
</dbReference>
<dbReference type="Pfam" id="PF00005">
    <property type="entry name" value="ABC_tran"/>
    <property type="match status" value="2"/>
</dbReference>
<dbReference type="Pfam" id="PF01061">
    <property type="entry name" value="ABC2_membrane"/>
    <property type="match status" value="2"/>
</dbReference>
<evidence type="ECO:0000256" key="1">
    <source>
        <dbReference type="ARBA" id="ARBA00004141"/>
    </source>
</evidence>
<feature type="transmembrane region" description="Helical" evidence="9">
    <location>
        <begin position="513"/>
        <end position="538"/>
    </location>
</feature>
<keyword evidence="5" id="KW-0067">ATP-binding</keyword>
<feature type="domain" description="ABC transporter" evidence="10">
    <location>
        <begin position="752"/>
        <end position="998"/>
    </location>
</feature>
<dbReference type="GO" id="GO:0016887">
    <property type="term" value="F:ATP hydrolysis activity"/>
    <property type="evidence" value="ECO:0007669"/>
    <property type="project" value="InterPro"/>
</dbReference>
<keyword evidence="7 9" id="KW-0472">Membrane</keyword>
<dbReference type="InterPro" id="IPR027417">
    <property type="entry name" value="P-loop_NTPase"/>
</dbReference>
<feature type="region of interest" description="Disordered" evidence="8">
    <location>
        <begin position="376"/>
        <end position="401"/>
    </location>
</feature>
<dbReference type="SUPFAM" id="SSF52540">
    <property type="entry name" value="P-loop containing nucleoside triphosphate hydrolases"/>
    <property type="match status" value="2"/>
</dbReference>
<accession>L8GDZ8</accession>
<feature type="transmembrane region" description="Helical" evidence="9">
    <location>
        <begin position="1241"/>
        <end position="1262"/>
    </location>
</feature>
<feature type="transmembrane region" description="Helical" evidence="9">
    <location>
        <begin position="1374"/>
        <end position="1395"/>
    </location>
</feature>
<dbReference type="InterPro" id="IPR013525">
    <property type="entry name" value="ABC2_TM"/>
</dbReference>
<dbReference type="PROSITE" id="PS00211">
    <property type="entry name" value="ABC_TRANSPORTER_1"/>
    <property type="match status" value="1"/>
</dbReference>
<protein>
    <submittedName>
        <fullName evidence="11">ABC2 type transporter superfamily protein</fullName>
    </submittedName>
</protein>
<proteinExistence type="predicted"/>
<dbReference type="GeneID" id="14911365"/>
<dbReference type="InterPro" id="IPR003593">
    <property type="entry name" value="AAA+_ATPase"/>
</dbReference>
<feature type="transmembrane region" description="Helical" evidence="9">
    <location>
        <begin position="550"/>
        <end position="575"/>
    </location>
</feature>
<keyword evidence="6 9" id="KW-1133">Transmembrane helix</keyword>
<name>L8GDZ8_ACACF</name>
<evidence type="ECO:0000256" key="9">
    <source>
        <dbReference type="SAM" id="Phobius"/>
    </source>
</evidence>
<dbReference type="Gene3D" id="3.40.50.300">
    <property type="entry name" value="P-loop containing nucleotide triphosphate hydrolases"/>
    <property type="match status" value="2"/>
</dbReference>
<gene>
    <name evidence="11" type="ORF">ACA1_338050</name>
</gene>
<dbReference type="GO" id="GO:0005524">
    <property type="term" value="F:ATP binding"/>
    <property type="evidence" value="ECO:0007669"/>
    <property type="project" value="UniProtKB-KW"/>
</dbReference>
<feature type="transmembrane region" description="Helical" evidence="9">
    <location>
        <begin position="1269"/>
        <end position="1291"/>
    </location>
</feature>
<feature type="transmembrane region" description="Helical" evidence="9">
    <location>
        <begin position="1130"/>
        <end position="1149"/>
    </location>
</feature>
<feature type="transmembrane region" description="Helical" evidence="9">
    <location>
        <begin position="1202"/>
        <end position="1229"/>
    </location>
</feature>
<feature type="domain" description="ABC transporter" evidence="10">
    <location>
        <begin position="83"/>
        <end position="353"/>
    </location>
</feature>
<feature type="transmembrane region" description="Helical" evidence="9">
    <location>
        <begin position="439"/>
        <end position="458"/>
    </location>
</feature>
<feature type="region of interest" description="Disordered" evidence="8">
    <location>
        <begin position="715"/>
        <end position="742"/>
    </location>
</feature>